<gene>
    <name evidence="2" type="ORF">VC83_06663</name>
</gene>
<accession>A0A177A411</accession>
<feature type="region of interest" description="Disordered" evidence="1">
    <location>
        <begin position="1"/>
        <end position="25"/>
    </location>
</feature>
<name>A0A177A411_9PEZI</name>
<dbReference type="VEuPathDB" id="FungiDB:GMDG_05337"/>
<proteinExistence type="predicted"/>
<protein>
    <submittedName>
        <fullName evidence="2">Uncharacterized protein</fullName>
    </submittedName>
</protein>
<dbReference type="AlphaFoldDB" id="A0A177A411"/>
<feature type="compositionally biased region" description="Polar residues" evidence="1">
    <location>
        <begin position="1"/>
        <end position="10"/>
    </location>
</feature>
<reference evidence="2" key="1">
    <citation type="submission" date="2016-03" db="EMBL/GenBank/DDBJ databases">
        <title>Updated assembly of Pseudogymnoascus destructans, the fungus causing white-nose syndrome of bats.</title>
        <authorList>
            <person name="Palmer J.M."/>
            <person name="Drees K.P."/>
            <person name="Foster J.T."/>
            <person name="Lindner D.L."/>
        </authorList>
    </citation>
    <scope>NUCLEOTIDE SEQUENCE [LARGE SCALE GENOMIC DNA]</scope>
    <source>
        <strain evidence="2">20631-21</strain>
    </source>
</reference>
<sequence length="84" mass="8660">MNAYGTSTELPSVASGGPHLQNFQTIPPSIVRPAASPGIVPRLAAGAAACTDQVRHGGNDCPKRQKSSMIPSFLASSRTPGIFL</sequence>
<dbReference type="GeneID" id="36289719"/>
<dbReference type="RefSeq" id="XP_024321636.1">
    <property type="nucleotide sequence ID" value="XM_024470255.1"/>
</dbReference>
<organism evidence="2">
    <name type="scientific">Pseudogymnoascus destructans</name>
    <dbReference type="NCBI Taxonomy" id="655981"/>
    <lineage>
        <taxon>Eukaryota</taxon>
        <taxon>Fungi</taxon>
        <taxon>Dikarya</taxon>
        <taxon>Ascomycota</taxon>
        <taxon>Pezizomycotina</taxon>
        <taxon>Leotiomycetes</taxon>
        <taxon>Thelebolales</taxon>
        <taxon>Thelebolaceae</taxon>
        <taxon>Pseudogymnoascus</taxon>
    </lineage>
</organism>
<evidence type="ECO:0000256" key="1">
    <source>
        <dbReference type="SAM" id="MobiDB-lite"/>
    </source>
</evidence>
<dbReference type="EMBL" id="KV441404">
    <property type="protein sequence ID" value="OAF56340.1"/>
    <property type="molecule type" value="Genomic_DNA"/>
</dbReference>
<dbReference type="Proteomes" id="UP000077154">
    <property type="component" value="Unassembled WGS sequence"/>
</dbReference>
<evidence type="ECO:0000313" key="2">
    <source>
        <dbReference type="EMBL" id="OAF56340.1"/>
    </source>
</evidence>